<keyword evidence="7 9" id="KW-0472">Membrane</keyword>
<keyword evidence="12" id="KW-1185">Reference proteome</keyword>
<dbReference type="InterPro" id="IPR024194">
    <property type="entry name" value="Ac/AlaTfrase_AlgI/DltB"/>
</dbReference>
<comment type="similarity">
    <text evidence="2 9">Belongs to the membrane-bound acyltransferase family.</text>
</comment>
<dbReference type="AlphaFoldDB" id="A0A858RMI4"/>
<keyword evidence="3 9" id="KW-1003">Cell membrane</keyword>
<dbReference type="PIRSF" id="PIRSF016636">
    <property type="entry name" value="AlgI_DltB"/>
    <property type="match status" value="1"/>
</dbReference>
<keyword evidence="8 9" id="KW-0012">Acyltransferase</keyword>
<sequence>MLFNSYTYLLLFLPLVALGFHLLRGSKLRLSLGWLVVTSLIFYGVWNPNPEEPWSPKYVLMILASCTFNYFLGRKLSALKHSQPGKVMLGLGIALNLGALAYFKYAGFLADISTHLTGWPGQIAEITLPLAISFFTFLQIAYLVDAWKGLTEEYHFTDYLLFVTFFPHLIAGPLIHHREMMPQFARNKHRGLRSNDMSVGVTLLALGLFKKVVVADYLARTATPIFDMAAADGRDPTMLEAWAGAISYTLQLYFDFSGYSDMALGSARIFGIRFPLNFHSPYKATSVVDFWRRWHITLSRFLRDYLYIPLGGNRKGPGRRYINLFITMLLGGLWHGAGWTFIVWGALHGGLLCLNHAWFAFRKKMSLPKIPTPVAIGMTFFAVLIGWVFFRAHDFHAAKTMLASMFGFNGWTGWPPDSMMAVKGDRALKPIIAGLVLCWFFPNTQQFMKRYLPALGLREFPELRPGPRRWWHWRPTLPWAFFTLAILYGVGREFDKVSEFIYFQF</sequence>
<dbReference type="InterPro" id="IPR051085">
    <property type="entry name" value="MB_O-acyltransferase"/>
</dbReference>
<dbReference type="InterPro" id="IPR028362">
    <property type="entry name" value="AlgI"/>
</dbReference>
<feature type="transmembrane region" description="Helical" evidence="10">
    <location>
        <begin position="30"/>
        <end position="46"/>
    </location>
</feature>
<evidence type="ECO:0000256" key="6">
    <source>
        <dbReference type="ARBA" id="ARBA00022989"/>
    </source>
</evidence>
<evidence type="ECO:0000256" key="1">
    <source>
        <dbReference type="ARBA" id="ARBA00004651"/>
    </source>
</evidence>
<feature type="transmembrane region" description="Helical" evidence="10">
    <location>
        <begin position="123"/>
        <end position="144"/>
    </location>
</feature>
<dbReference type="PIRSF" id="PIRSF500217">
    <property type="entry name" value="AlgI"/>
    <property type="match status" value="1"/>
</dbReference>
<gene>
    <name evidence="11" type="ORF">HHL09_18410</name>
</gene>
<evidence type="ECO:0000256" key="4">
    <source>
        <dbReference type="ARBA" id="ARBA00022679"/>
    </source>
</evidence>
<dbReference type="GO" id="GO:0042121">
    <property type="term" value="P:alginic acid biosynthetic process"/>
    <property type="evidence" value="ECO:0007669"/>
    <property type="project" value="InterPro"/>
</dbReference>
<dbReference type="InterPro" id="IPR004299">
    <property type="entry name" value="MBOAT_fam"/>
</dbReference>
<evidence type="ECO:0000256" key="8">
    <source>
        <dbReference type="ARBA" id="ARBA00023315"/>
    </source>
</evidence>
<organism evidence="11 12">
    <name type="scientific">Luteolibacter luteus</name>
    <dbReference type="NCBI Taxonomy" id="2728835"/>
    <lineage>
        <taxon>Bacteria</taxon>
        <taxon>Pseudomonadati</taxon>
        <taxon>Verrucomicrobiota</taxon>
        <taxon>Verrucomicrobiia</taxon>
        <taxon>Verrucomicrobiales</taxon>
        <taxon>Verrucomicrobiaceae</taxon>
        <taxon>Luteolibacter</taxon>
    </lineage>
</organism>
<evidence type="ECO:0000256" key="3">
    <source>
        <dbReference type="ARBA" id="ARBA00022475"/>
    </source>
</evidence>
<feature type="transmembrane region" description="Helical" evidence="10">
    <location>
        <begin position="321"/>
        <end position="337"/>
    </location>
</feature>
<evidence type="ECO:0000256" key="5">
    <source>
        <dbReference type="ARBA" id="ARBA00022692"/>
    </source>
</evidence>
<accession>A0A858RMI4</accession>
<dbReference type="RefSeq" id="WP_169456094.1">
    <property type="nucleotide sequence ID" value="NZ_CP051774.1"/>
</dbReference>
<comment type="subcellular location">
    <subcellularLocation>
        <location evidence="1">Cell membrane</location>
        <topology evidence="1">Multi-pass membrane protein</topology>
    </subcellularLocation>
</comment>
<dbReference type="PANTHER" id="PTHR13285:SF23">
    <property type="entry name" value="TEICHOIC ACID D-ALANYLTRANSFERASE"/>
    <property type="match status" value="1"/>
</dbReference>
<dbReference type="GO" id="GO:0016746">
    <property type="term" value="F:acyltransferase activity"/>
    <property type="evidence" value="ECO:0007669"/>
    <property type="project" value="UniProtKB-KW"/>
</dbReference>
<evidence type="ECO:0000256" key="9">
    <source>
        <dbReference type="PIRNR" id="PIRNR016636"/>
    </source>
</evidence>
<dbReference type="Proteomes" id="UP000501812">
    <property type="component" value="Chromosome"/>
</dbReference>
<feature type="transmembrane region" description="Helical" evidence="10">
    <location>
        <begin position="85"/>
        <end position="103"/>
    </location>
</feature>
<evidence type="ECO:0000256" key="7">
    <source>
        <dbReference type="ARBA" id="ARBA00023136"/>
    </source>
</evidence>
<keyword evidence="6 10" id="KW-1133">Transmembrane helix</keyword>
<keyword evidence="4 9" id="KW-0808">Transferase</keyword>
<evidence type="ECO:0000256" key="10">
    <source>
        <dbReference type="SAM" id="Phobius"/>
    </source>
</evidence>
<name>A0A858RMI4_9BACT</name>
<dbReference type="GO" id="GO:0005886">
    <property type="term" value="C:plasma membrane"/>
    <property type="evidence" value="ECO:0007669"/>
    <property type="project" value="UniProtKB-SubCell"/>
</dbReference>
<protein>
    <submittedName>
        <fullName evidence="11">MBOAT family protein</fullName>
    </submittedName>
</protein>
<evidence type="ECO:0000256" key="2">
    <source>
        <dbReference type="ARBA" id="ARBA00010323"/>
    </source>
</evidence>
<feature type="transmembrane region" description="Helical" evidence="10">
    <location>
        <begin position="373"/>
        <end position="390"/>
    </location>
</feature>
<dbReference type="KEGG" id="luo:HHL09_18410"/>
<feature type="transmembrane region" description="Helical" evidence="10">
    <location>
        <begin position="156"/>
        <end position="177"/>
    </location>
</feature>
<evidence type="ECO:0000313" key="12">
    <source>
        <dbReference type="Proteomes" id="UP000501812"/>
    </source>
</evidence>
<proteinExistence type="inferred from homology"/>
<reference evidence="11 12" key="1">
    <citation type="submission" date="2020-04" db="EMBL/GenBank/DDBJ databases">
        <title>Luteolibacter sp. G-1-1-1 isolated from soil.</title>
        <authorList>
            <person name="Dahal R.H."/>
        </authorList>
    </citation>
    <scope>NUCLEOTIDE SEQUENCE [LARGE SCALE GENOMIC DNA]</scope>
    <source>
        <strain evidence="11 12">G-1-1-1</strain>
    </source>
</reference>
<keyword evidence="5 10" id="KW-0812">Transmembrane</keyword>
<evidence type="ECO:0000313" key="11">
    <source>
        <dbReference type="EMBL" id="QJE97668.1"/>
    </source>
</evidence>
<feature type="transmembrane region" description="Helical" evidence="10">
    <location>
        <begin position="6"/>
        <end position="23"/>
    </location>
</feature>
<dbReference type="Pfam" id="PF03062">
    <property type="entry name" value="MBOAT"/>
    <property type="match status" value="1"/>
</dbReference>
<dbReference type="PANTHER" id="PTHR13285">
    <property type="entry name" value="ACYLTRANSFERASE"/>
    <property type="match status" value="1"/>
</dbReference>
<dbReference type="EMBL" id="CP051774">
    <property type="protein sequence ID" value="QJE97668.1"/>
    <property type="molecule type" value="Genomic_DNA"/>
</dbReference>